<name>A0A4Z0CCD2_9BURK</name>
<comment type="subcellular location">
    <subcellularLocation>
        <location evidence="10">Cell inner membrane</location>
        <topology evidence="10">Multi-pass membrane protein</topology>
    </subcellularLocation>
    <subcellularLocation>
        <location evidence="1">Cell membrane</location>
        <topology evidence="1">Multi-pass membrane protein</topology>
    </subcellularLocation>
</comment>
<dbReference type="GO" id="GO:0005315">
    <property type="term" value="F:phosphate transmembrane transporter activity"/>
    <property type="evidence" value="ECO:0007669"/>
    <property type="project" value="InterPro"/>
</dbReference>
<dbReference type="InterPro" id="IPR051408">
    <property type="entry name" value="Phosphate_transprt_permease"/>
</dbReference>
<dbReference type="PANTHER" id="PTHR42922">
    <property type="entry name" value="PHOSPHATE TRANSPORT SYSTEM PERMEASE PROTEIN PSTA"/>
    <property type="match status" value="1"/>
</dbReference>
<organism evidence="12 13">
    <name type="scientific">Ramlibacter humi</name>
    <dbReference type="NCBI Taxonomy" id="2530451"/>
    <lineage>
        <taxon>Bacteria</taxon>
        <taxon>Pseudomonadati</taxon>
        <taxon>Pseudomonadota</taxon>
        <taxon>Betaproteobacteria</taxon>
        <taxon>Burkholderiales</taxon>
        <taxon>Comamonadaceae</taxon>
        <taxon>Ramlibacter</taxon>
    </lineage>
</organism>
<reference evidence="12 13" key="1">
    <citation type="submission" date="2019-03" db="EMBL/GenBank/DDBJ databases">
        <title>Ramlibacter sp. 18x22-1, whole genome shotgun sequence.</title>
        <authorList>
            <person name="Zhang X."/>
            <person name="Feng G."/>
            <person name="Zhu H."/>
        </authorList>
    </citation>
    <scope>NUCLEOTIDE SEQUENCE [LARGE SCALE GENOMIC DNA]</scope>
    <source>
        <strain evidence="12 13">18x22-1</strain>
    </source>
</reference>
<dbReference type="Proteomes" id="UP000297839">
    <property type="component" value="Unassembled WGS sequence"/>
</dbReference>
<evidence type="ECO:0000256" key="3">
    <source>
        <dbReference type="ARBA" id="ARBA00016864"/>
    </source>
</evidence>
<feature type="transmembrane region" description="Helical" evidence="10">
    <location>
        <begin position="129"/>
        <end position="151"/>
    </location>
</feature>
<dbReference type="EMBL" id="SMLK01000001">
    <property type="protein sequence ID" value="TFZ08050.1"/>
    <property type="molecule type" value="Genomic_DNA"/>
</dbReference>
<keyword evidence="13" id="KW-1185">Reference proteome</keyword>
<comment type="caution">
    <text evidence="10">Lacks conserved residue(s) required for the propagation of feature annotation.</text>
</comment>
<dbReference type="NCBIfam" id="TIGR00974">
    <property type="entry name" value="3a0107s02c"/>
    <property type="match status" value="1"/>
</dbReference>
<accession>A0A4Z0CCD2</accession>
<dbReference type="InterPro" id="IPR005672">
    <property type="entry name" value="Phosphate_PstA"/>
</dbReference>
<keyword evidence="6" id="KW-0592">Phosphate transport</keyword>
<feature type="transmembrane region" description="Helical" evidence="10">
    <location>
        <begin position="157"/>
        <end position="175"/>
    </location>
</feature>
<evidence type="ECO:0000256" key="9">
    <source>
        <dbReference type="ARBA" id="ARBA00023136"/>
    </source>
</evidence>
<comment type="similarity">
    <text evidence="2 10">Belongs to the binding-protein-dependent transport system permease family. CysTW subfamily.</text>
</comment>
<evidence type="ECO:0000256" key="6">
    <source>
        <dbReference type="ARBA" id="ARBA00022592"/>
    </source>
</evidence>
<evidence type="ECO:0000313" key="13">
    <source>
        <dbReference type="Proteomes" id="UP000297839"/>
    </source>
</evidence>
<feature type="domain" description="ABC transmembrane type-1" evidence="11">
    <location>
        <begin position="89"/>
        <end position="292"/>
    </location>
</feature>
<dbReference type="PROSITE" id="PS50928">
    <property type="entry name" value="ABC_TM1"/>
    <property type="match status" value="1"/>
</dbReference>
<proteinExistence type="inferred from homology"/>
<evidence type="ECO:0000256" key="2">
    <source>
        <dbReference type="ARBA" id="ARBA00007069"/>
    </source>
</evidence>
<dbReference type="InterPro" id="IPR000515">
    <property type="entry name" value="MetI-like"/>
</dbReference>
<feature type="transmembrane region" description="Helical" evidence="10">
    <location>
        <begin position="273"/>
        <end position="295"/>
    </location>
</feature>
<feature type="transmembrane region" description="Helical" evidence="10">
    <location>
        <begin position="93"/>
        <end position="117"/>
    </location>
</feature>
<keyword evidence="4" id="KW-0813">Transport</keyword>
<sequence>MNAPASSGTGARLLREADAAAVAQRKYASRKRTNQVALALSLAAMAFGVFWLIWILVETVRLGVGGLAWATFTEMTPAPNEAGGIANALWGSFLMVTLATFVGTPIGIMAGIYLAEYDHKGWLGSLTRFVNDILLSAPSIVIGLFVYAVVVAQYRKFSAAAGIVALALIVIPVVIRTTENMLALVPAGLREAAYALGTPKWRVIMSITLRAARAGVVTGVLLAVARISGETAPLLFTALNNQFFTSSLGEPMASLPVTIFKFAMSPYENWQSLAWAGVFIITLAVLGLNILARVLTRTKI</sequence>
<dbReference type="Gene3D" id="1.10.3720.10">
    <property type="entry name" value="MetI-like"/>
    <property type="match status" value="1"/>
</dbReference>
<dbReference type="InterPro" id="IPR035906">
    <property type="entry name" value="MetI-like_sf"/>
</dbReference>
<keyword evidence="5 10" id="KW-1003">Cell membrane</keyword>
<dbReference type="SUPFAM" id="SSF161098">
    <property type="entry name" value="MetI-like"/>
    <property type="match status" value="1"/>
</dbReference>
<evidence type="ECO:0000256" key="1">
    <source>
        <dbReference type="ARBA" id="ARBA00004651"/>
    </source>
</evidence>
<keyword evidence="7 10" id="KW-0812">Transmembrane</keyword>
<evidence type="ECO:0000256" key="7">
    <source>
        <dbReference type="ARBA" id="ARBA00022692"/>
    </source>
</evidence>
<dbReference type="GO" id="GO:0035435">
    <property type="term" value="P:phosphate ion transmembrane transport"/>
    <property type="evidence" value="ECO:0007669"/>
    <property type="project" value="InterPro"/>
</dbReference>
<dbReference type="GO" id="GO:0005886">
    <property type="term" value="C:plasma membrane"/>
    <property type="evidence" value="ECO:0007669"/>
    <property type="project" value="UniProtKB-SubCell"/>
</dbReference>
<dbReference type="CDD" id="cd06261">
    <property type="entry name" value="TM_PBP2"/>
    <property type="match status" value="1"/>
</dbReference>
<dbReference type="OrthoDB" id="9775069at2"/>
<keyword evidence="9 10" id="KW-0472">Membrane</keyword>
<keyword evidence="8 10" id="KW-1133">Transmembrane helix</keyword>
<evidence type="ECO:0000256" key="4">
    <source>
        <dbReference type="ARBA" id="ARBA00022448"/>
    </source>
</evidence>
<evidence type="ECO:0000259" key="11">
    <source>
        <dbReference type="PROSITE" id="PS50928"/>
    </source>
</evidence>
<evidence type="ECO:0000256" key="8">
    <source>
        <dbReference type="ARBA" id="ARBA00022989"/>
    </source>
</evidence>
<dbReference type="Pfam" id="PF00528">
    <property type="entry name" value="BPD_transp_1"/>
    <property type="match status" value="1"/>
</dbReference>
<dbReference type="RefSeq" id="WP_135247988.1">
    <property type="nucleotide sequence ID" value="NZ_SMLK01000001.1"/>
</dbReference>
<protein>
    <recommendedName>
        <fullName evidence="3 10">Phosphate transport system permease protein PstA</fullName>
    </recommendedName>
</protein>
<evidence type="ECO:0000256" key="5">
    <source>
        <dbReference type="ARBA" id="ARBA00022475"/>
    </source>
</evidence>
<evidence type="ECO:0000313" key="12">
    <source>
        <dbReference type="EMBL" id="TFZ08050.1"/>
    </source>
</evidence>
<dbReference type="AlphaFoldDB" id="A0A4Z0CCD2"/>
<dbReference type="NCBIfam" id="NF008430">
    <property type="entry name" value="PRK11268.1"/>
    <property type="match status" value="1"/>
</dbReference>
<dbReference type="PANTHER" id="PTHR42922:SF1">
    <property type="entry name" value="PHOSPHATE TRANSPORT SYSTEM PERMEASE PROTEIN PSTA"/>
    <property type="match status" value="1"/>
</dbReference>
<feature type="transmembrane region" description="Helical" evidence="10">
    <location>
        <begin position="36"/>
        <end position="57"/>
    </location>
</feature>
<evidence type="ECO:0000256" key="10">
    <source>
        <dbReference type="RuleBase" id="RU363043"/>
    </source>
</evidence>
<gene>
    <name evidence="12" type="primary">pstA</name>
    <name evidence="12" type="ORF">EZ216_02465</name>
</gene>
<comment type="caution">
    <text evidence="12">The sequence shown here is derived from an EMBL/GenBank/DDBJ whole genome shotgun (WGS) entry which is preliminary data.</text>
</comment>